<keyword evidence="2" id="KW-0472">Membrane</keyword>
<feature type="domain" description="NAD(+)--protein-arginine ADP-ribosyltransferase Tre1-like N-terminal" evidence="3">
    <location>
        <begin position="66"/>
        <end position="271"/>
    </location>
</feature>
<evidence type="ECO:0000313" key="4">
    <source>
        <dbReference type="EMBL" id="RMO65954.1"/>
    </source>
</evidence>
<sequence>MDLLANVPKWDDIERNLEDKFSHLNQSFDQGWESASDGWHGFTRRVSNEATLAFGSIGGNRIDSVKLAMAKSYPIIQLDLMRKWASIDITEILPVLLQLVKEVAMIMGGSVAVGTIMGAAAGSLAFGAGSVPGAIVGSGIGAQVGNLILLGMGLSAIATYFYEGLPACLTTIYEGMVTAWNAEEGVKPAGLDPSGASAWLIDERIDAAAQKLAKGQEQLIMLLLTAIVTYITRGQIKSGITGSLDSIAARSAKLQADMTNKQIAGWLARNEQKLLAHPDLRPSEAATVAKKESEILTPNKSETSTPKEPEKRDRIDKEDEFPYNRNPVLGVLENSVFAQKISKPTKTFSKVGQNLYSRAAGHPIDTVADLTSALEKGTIKPSQVPLDYVIIDGQNVIANTRSSTALINAGIPKSQWYGANKTGVTAYDQITFDDLVRDQLRKNYGGSVLNARK</sequence>
<evidence type="ECO:0000259" key="3">
    <source>
        <dbReference type="Pfam" id="PF21724"/>
    </source>
</evidence>
<dbReference type="Pfam" id="PF21724">
    <property type="entry name" value="DUF6861"/>
    <property type="match status" value="1"/>
</dbReference>
<evidence type="ECO:0000313" key="5">
    <source>
        <dbReference type="Proteomes" id="UP000274541"/>
    </source>
</evidence>
<feature type="transmembrane region" description="Helical" evidence="2">
    <location>
        <begin position="140"/>
        <end position="162"/>
    </location>
</feature>
<protein>
    <recommendedName>
        <fullName evidence="3">NAD(+)--protein-arginine ADP-ribosyltransferase Tre1-like N-terminal domain-containing protein</fullName>
    </recommendedName>
</protein>
<feature type="transmembrane region" description="Helical" evidence="2">
    <location>
        <begin position="103"/>
        <end position="128"/>
    </location>
</feature>
<comment type="caution">
    <text evidence="4">The sequence shown here is derived from an EMBL/GenBank/DDBJ whole genome shotgun (WGS) entry which is preliminary data.</text>
</comment>
<reference evidence="4 5" key="1">
    <citation type="submission" date="2018-08" db="EMBL/GenBank/DDBJ databases">
        <title>Recombination of ecologically and evolutionarily significant loci maintains genetic cohesion in the Pseudomonas syringae species complex.</title>
        <authorList>
            <person name="Dillon M."/>
            <person name="Thakur S."/>
            <person name="Almeida R.N.D."/>
            <person name="Weir B.S."/>
            <person name="Guttman D.S."/>
        </authorList>
    </citation>
    <scope>NUCLEOTIDE SEQUENCE [LARGE SCALE GENOMIC DNA]</scope>
    <source>
        <strain evidence="4 5">ICMP 4388</strain>
    </source>
</reference>
<gene>
    <name evidence="4" type="ORF">ALQ37_03513</name>
</gene>
<evidence type="ECO:0000256" key="2">
    <source>
        <dbReference type="SAM" id="Phobius"/>
    </source>
</evidence>
<dbReference type="AlphaFoldDB" id="A0A0Q0C8P5"/>
<dbReference type="InterPro" id="IPR049195">
    <property type="entry name" value="Tre1-like_N"/>
</dbReference>
<keyword evidence="2" id="KW-1133">Transmembrane helix</keyword>
<proteinExistence type="predicted"/>
<feature type="region of interest" description="Disordered" evidence="1">
    <location>
        <begin position="279"/>
        <end position="322"/>
    </location>
</feature>
<feature type="compositionally biased region" description="Basic and acidic residues" evidence="1">
    <location>
        <begin position="305"/>
        <end position="322"/>
    </location>
</feature>
<keyword evidence="2" id="KW-0812">Transmembrane</keyword>
<dbReference type="EMBL" id="RBPX01000172">
    <property type="protein sequence ID" value="RMO65954.1"/>
    <property type="molecule type" value="Genomic_DNA"/>
</dbReference>
<organism evidence="4 5">
    <name type="scientific">Pseudomonas syringae pv. aptata</name>
    <dbReference type="NCBI Taxonomy" id="83167"/>
    <lineage>
        <taxon>Bacteria</taxon>
        <taxon>Pseudomonadati</taxon>
        <taxon>Pseudomonadota</taxon>
        <taxon>Gammaproteobacteria</taxon>
        <taxon>Pseudomonadales</taxon>
        <taxon>Pseudomonadaceae</taxon>
        <taxon>Pseudomonas</taxon>
        <taxon>Pseudomonas syringae</taxon>
    </lineage>
</organism>
<name>A0A0Q0C8P5_PSEAP</name>
<accession>A0A0Q0C8P5</accession>
<evidence type="ECO:0000256" key="1">
    <source>
        <dbReference type="SAM" id="MobiDB-lite"/>
    </source>
</evidence>
<dbReference type="Proteomes" id="UP000274541">
    <property type="component" value="Unassembled WGS sequence"/>
</dbReference>
<dbReference type="RefSeq" id="WP_057445716.1">
    <property type="nucleotide sequence ID" value="NZ_JBPDUT010000002.1"/>
</dbReference>